<protein>
    <submittedName>
        <fullName evidence="3">Molecular chaperone DjlA</fullName>
    </submittedName>
</protein>
<dbReference type="RefSeq" id="WP_130829569.1">
    <property type="nucleotide sequence ID" value="NZ_SDIK01000061.1"/>
</dbReference>
<gene>
    <name evidence="3" type="ORF">ETF27_08515</name>
</gene>
<dbReference type="Gene3D" id="1.10.287.110">
    <property type="entry name" value="DnaJ domain"/>
    <property type="match status" value="1"/>
</dbReference>
<dbReference type="InterPro" id="IPR001623">
    <property type="entry name" value="DnaJ_domain"/>
</dbReference>
<sequence length="282" mass="31401">MALGKWIGGALGWILGGGSILGAIAGYCIGSMLDDSMAVGKESKDGFFDSENNSAQCGGKRYQGNPFGKRPFEEQRNSFLFSMLVLSSYIIKADGMVMHSEMEFVRRFLRDNFGSQAVAQGEDILLKLFEMQKQQGEPQFKETIRKSCMEISFHMNISQRLQLLNYLVIIAKVDGEVSSKEIFALKEVAGYLGLTAQDVESMLNMDAGSRPTNNRNIEKAYKILGISPSATDDEVKAAYRKMALKHHPDRVSALGDDIRKAAEKKFQEINEAKEQIYKVRGL</sequence>
<evidence type="ECO:0000259" key="2">
    <source>
        <dbReference type="PROSITE" id="PS50076"/>
    </source>
</evidence>
<dbReference type="PANTHER" id="PTHR24074">
    <property type="entry name" value="CO-CHAPERONE PROTEIN DJLA"/>
    <property type="match status" value="1"/>
</dbReference>
<comment type="caution">
    <text evidence="3">The sequence shown here is derived from an EMBL/GenBank/DDBJ whole genome shotgun (WGS) entry which is preliminary data.</text>
</comment>
<dbReference type="AlphaFoldDB" id="A0A5C8GE70"/>
<dbReference type="PRINTS" id="PR00625">
    <property type="entry name" value="JDOMAIN"/>
</dbReference>
<dbReference type="InterPro" id="IPR050817">
    <property type="entry name" value="DjlA_DnaK_co-chaperone"/>
</dbReference>
<dbReference type="Pfam" id="PF05099">
    <property type="entry name" value="TerB"/>
    <property type="match status" value="1"/>
</dbReference>
<accession>A0A5C8GE70</accession>
<dbReference type="CDD" id="cd07316">
    <property type="entry name" value="terB_like_DjlA"/>
    <property type="match status" value="1"/>
</dbReference>
<evidence type="ECO:0000313" key="4">
    <source>
        <dbReference type="Proteomes" id="UP000321612"/>
    </source>
</evidence>
<dbReference type="InterPro" id="IPR029024">
    <property type="entry name" value="TerB-like"/>
</dbReference>
<name>A0A5C8GE70_9BACT</name>
<feature type="transmembrane region" description="Helical" evidence="1">
    <location>
        <begin position="6"/>
        <end position="29"/>
    </location>
</feature>
<dbReference type="Proteomes" id="UP000321612">
    <property type="component" value="Unassembled WGS sequence"/>
</dbReference>
<dbReference type="CDD" id="cd06257">
    <property type="entry name" value="DnaJ"/>
    <property type="match status" value="1"/>
</dbReference>
<dbReference type="SUPFAM" id="SSF158682">
    <property type="entry name" value="TerB-like"/>
    <property type="match status" value="1"/>
</dbReference>
<keyword evidence="1" id="KW-0812">Transmembrane</keyword>
<dbReference type="OrthoDB" id="9779622at2"/>
<organism evidence="3 4">
    <name type="scientific">Prevotella brunnea</name>
    <dbReference type="NCBI Taxonomy" id="2508867"/>
    <lineage>
        <taxon>Bacteria</taxon>
        <taxon>Pseudomonadati</taxon>
        <taxon>Bacteroidota</taxon>
        <taxon>Bacteroidia</taxon>
        <taxon>Bacteroidales</taxon>
        <taxon>Prevotellaceae</taxon>
        <taxon>Prevotella</taxon>
    </lineage>
</organism>
<dbReference type="SMART" id="SM00271">
    <property type="entry name" value="DnaJ"/>
    <property type="match status" value="1"/>
</dbReference>
<dbReference type="Pfam" id="PF00226">
    <property type="entry name" value="DnaJ"/>
    <property type="match status" value="1"/>
</dbReference>
<dbReference type="EMBL" id="SDIK01000061">
    <property type="protein sequence ID" value="TXJ60186.1"/>
    <property type="molecule type" value="Genomic_DNA"/>
</dbReference>
<dbReference type="InterPro" id="IPR007791">
    <property type="entry name" value="DjlA_N"/>
</dbReference>
<keyword evidence="1" id="KW-0472">Membrane</keyword>
<dbReference type="PROSITE" id="PS50076">
    <property type="entry name" value="DNAJ_2"/>
    <property type="match status" value="1"/>
</dbReference>
<dbReference type="InterPro" id="IPR036869">
    <property type="entry name" value="J_dom_sf"/>
</dbReference>
<proteinExistence type="predicted"/>
<reference evidence="4" key="1">
    <citation type="submission" date="2019-05" db="EMBL/GenBank/DDBJ databases">
        <title>Prevotella brunnea sp. nov., isolated from a wound of a patient.</title>
        <authorList>
            <person name="Buhl M."/>
        </authorList>
    </citation>
    <scope>NUCLEOTIDE SEQUENCE [LARGE SCALE GENOMIC DNA]</scope>
    <source>
        <strain evidence="4">A2672</strain>
    </source>
</reference>
<evidence type="ECO:0000256" key="1">
    <source>
        <dbReference type="SAM" id="Phobius"/>
    </source>
</evidence>
<keyword evidence="1" id="KW-1133">Transmembrane helix</keyword>
<feature type="domain" description="J" evidence="2">
    <location>
        <begin position="219"/>
        <end position="281"/>
    </location>
</feature>
<evidence type="ECO:0000313" key="3">
    <source>
        <dbReference type="EMBL" id="TXJ60186.1"/>
    </source>
</evidence>
<dbReference type="SUPFAM" id="SSF46565">
    <property type="entry name" value="Chaperone J-domain"/>
    <property type="match status" value="1"/>
</dbReference>
<keyword evidence="4" id="KW-1185">Reference proteome</keyword>
<dbReference type="Gene3D" id="1.10.3680.10">
    <property type="entry name" value="TerB-like"/>
    <property type="match status" value="1"/>
</dbReference>